<feature type="compositionally biased region" description="Polar residues" evidence="4">
    <location>
        <begin position="5422"/>
        <end position="5432"/>
    </location>
</feature>
<gene>
    <name evidence="7" type="ORF">EI684_10980</name>
</gene>
<evidence type="ECO:0000259" key="6">
    <source>
        <dbReference type="Pfam" id="PF20009"/>
    </source>
</evidence>
<feature type="domain" description="SD-repeat containing protein B" evidence="5">
    <location>
        <begin position="1226"/>
        <end position="1320"/>
    </location>
</feature>
<feature type="domain" description="SD-repeat containing protein B" evidence="5">
    <location>
        <begin position="4540"/>
        <end position="4635"/>
    </location>
</feature>
<dbReference type="Proteomes" id="UP000280307">
    <property type="component" value="Unassembled WGS sequence"/>
</dbReference>
<evidence type="ECO:0008006" key="9">
    <source>
        <dbReference type="Google" id="ProtNLM"/>
    </source>
</evidence>
<feature type="region of interest" description="Disordered" evidence="4">
    <location>
        <begin position="1638"/>
        <end position="1709"/>
    </location>
</feature>
<accession>A0A426TZM5</accession>
<proteinExistence type="predicted"/>
<dbReference type="EMBL" id="RSAS01000428">
    <property type="protein sequence ID" value="RRR71813.1"/>
    <property type="molecule type" value="Genomic_DNA"/>
</dbReference>
<dbReference type="Pfam" id="PF20009">
    <property type="entry name" value="GEVED"/>
    <property type="match status" value="5"/>
</dbReference>
<feature type="region of interest" description="Disordered" evidence="4">
    <location>
        <begin position="4959"/>
        <end position="5026"/>
    </location>
</feature>
<feature type="domain" description="SD-repeat containing protein B" evidence="5">
    <location>
        <begin position="2224"/>
        <end position="2324"/>
    </location>
</feature>
<dbReference type="GO" id="GO:0005576">
    <property type="term" value="C:extracellular region"/>
    <property type="evidence" value="ECO:0007669"/>
    <property type="project" value="UniProtKB-SubCell"/>
</dbReference>
<dbReference type="PANTHER" id="PTHR23303:SF15">
    <property type="entry name" value="COLOSSIN-A"/>
    <property type="match status" value="1"/>
</dbReference>
<keyword evidence="2" id="KW-0964">Secreted</keyword>
<dbReference type="SUPFAM" id="SSF117074">
    <property type="entry name" value="Hypothetical protein PA1324"/>
    <property type="match status" value="27"/>
</dbReference>
<evidence type="ECO:0000256" key="3">
    <source>
        <dbReference type="ARBA" id="ARBA00022729"/>
    </source>
</evidence>
<feature type="compositionally biased region" description="Polar residues" evidence="4">
    <location>
        <begin position="1312"/>
        <end position="1329"/>
    </location>
</feature>
<feature type="region of interest" description="Disordered" evidence="4">
    <location>
        <begin position="5414"/>
        <end position="5438"/>
    </location>
</feature>
<feature type="domain" description="GEVED" evidence="6">
    <location>
        <begin position="3498"/>
        <end position="3575"/>
    </location>
</feature>
<feature type="region of interest" description="Disordered" evidence="4">
    <location>
        <begin position="1721"/>
        <end position="1743"/>
    </location>
</feature>
<evidence type="ECO:0000256" key="1">
    <source>
        <dbReference type="ARBA" id="ARBA00004613"/>
    </source>
</evidence>
<dbReference type="Pfam" id="PF17210">
    <property type="entry name" value="SdrD_B"/>
    <property type="match status" value="24"/>
</dbReference>
<feature type="region of interest" description="Disordered" evidence="4">
    <location>
        <begin position="1306"/>
        <end position="1329"/>
    </location>
</feature>
<feature type="domain" description="SD-repeat containing protein B" evidence="5">
    <location>
        <begin position="5574"/>
        <end position="5685"/>
    </location>
</feature>
<feature type="domain" description="GEVED" evidence="6">
    <location>
        <begin position="4786"/>
        <end position="4862"/>
    </location>
</feature>
<feature type="region of interest" description="Disordered" evidence="4">
    <location>
        <begin position="2186"/>
        <end position="2209"/>
    </location>
</feature>
<feature type="compositionally biased region" description="Polar residues" evidence="4">
    <location>
        <begin position="4335"/>
        <end position="4362"/>
    </location>
</feature>
<feature type="region of interest" description="Disordered" evidence="4">
    <location>
        <begin position="4138"/>
        <end position="4158"/>
    </location>
</feature>
<feature type="region of interest" description="Disordered" evidence="4">
    <location>
        <begin position="5523"/>
        <end position="5552"/>
    </location>
</feature>
<feature type="domain" description="GEVED" evidence="6">
    <location>
        <begin position="4457"/>
        <end position="4534"/>
    </location>
</feature>
<evidence type="ECO:0000313" key="8">
    <source>
        <dbReference type="Proteomes" id="UP000280307"/>
    </source>
</evidence>
<evidence type="ECO:0000259" key="5">
    <source>
        <dbReference type="Pfam" id="PF17210"/>
    </source>
</evidence>
<feature type="compositionally biased region" description="Acidic residues" evidence="4">
    <location>
        <begin position="1510"/>
        <end position="1524"/>
    </location>
</feature>
<feature type="domain" description="SD-repeat containing protein B" evidence="5">
    <location>
        <begin position="2579"/>
        <end position="2677"/>
    </location>
</feature>
<feature type="region of interest" description="Disordered" evidence="4">
    <location>
        <begin position="3961"/>
        <end position="4010"/>
    </location>
</feature>
<feature type="domain" description="GEVED" evidence="6">
    <location>
        <begin position="2833"/>
        <end position="2909"/>
    </location>
</feature>
<feature type="region of interest" description="Disordered" evidence="4">
    <location>
        <begin position="2317"/>
        <end position="2373"/>
    </location>
</feature>
<feature type="domain" description="SD-repeat containing protein B" evidence="5">
    <location>
        <begin position="2919"/>
        <end position="3005"/>
    </location>
</feature>
<reference evidence="7 8" key="1">
    <citation type="submission" date="2018-12" db="EMBL/GenBank/DDBJ databases">
        <title>Genome Sequence of Candidatus Viridilinea halotolerans isolated from saline sulfide-rich spring.</title>
        <authorList>
            <person name="Grouzdev D.S."/>
            <person name="Burganskaya E.I."/>
            <person name="Krutkina M.S."/>
            <person name="Sukhacheva M.V."/>
            <person name="Gorlenko V.M."/>
        </authorList>
    </citation>
    <scope>NUCLEOTIDE SEQUENCE [LARGE SCALE GENOMIC DNA]</scope>
    <source>
        <strain evidence="7">Chok-6</strain>
    </source>
</reference>
<protein>
    <recommendedName>
        <fullName evidence="9">DUF11 domain-containing protein</fullName>
    </recommendedName>
</protein>
<dbReference type="InterPro" id="IPR018247">
    <property type="entry name" value="EF_Hand_1_Ca_BS"/>
</dbReference>
<feature type="compositionally biased region" description="Polar residues" evidence="4">
    <location>
        <begin position="3669"/>
        <end position="3685"/>
    </location>
</feature>
<feature type="compositionally biased region" description="Polar residues" evidence="4">
    <location>
        <begin position="4998"/>
        <end position="5007"/>
    </location>
</feature>
<dbReference type="InterPro" id="IPR033764">
    <property type="entry name" value="Sdr_B"/>
</dbReference>
<feature type="region of interest" description="Disordered" evidence="4">
    <location>
        <begin position="3006"/>
        <end position="3076"/>
    </location>
</feature>
<feature type="compositionally biased region" description="Polar residues" evidence="4">
    <location>
        <begin position="5224"/>
        <end position="5235"/>
    </location>
</feature>
<feature type="domain" description="SD-repeat containing protein B" evidence="5">
    <location>
        <begin position="2058"/>
        <end position="2135"/>
    </location>
</feature>
<comment type="caution">
    <text evidence="7">The sequence shown here is derived from an EMBL/GenBank/DDBJ whole genome shotgun (WGS) entry which is preliminary data.</text>
</comment>
<feature type="region of interest" description="Disordered" evidence="4">
    <location>
        <begin position="3693"/>
        <end position="3726"/>
    </location>
</feature>
<dbReference type="InterPro" id="IPR045474">
    <property type="entry name" value="GEVED"/>
</dbReference>
<feature type="region of interest" description="Disordered" evidence="4">
    <location>
        <begin position="4618"/>
        <end position="4692"/>
    </location>
</feature>
<feature type="domain" description="SD-repeat containing protein B" evidence="5">
    <location>
        <begin position="5316"/>
        <end position="5414"/>
    </location>
</feature>
<feature type="domain" description="SD-repeat containing protein B" evidence="5">
    <location>
        <begin position="3251"/>
        <end position="3322"/>
    </location>
</feature>
<feature type="domain" description="SD-repeat containing protein B" evidence="5">
    <location>
        <begin position="1025"/>
        <end position="1111"/>
    </location>
</feature>
<feature type="region of interest" description="Disordered" evidence="4">
    <location>
        <begin position="1457"/>
        <end position="1542"/>
    </location>
</feature>
<feature type="domain" description="SD-repeat containing protein B" evidence="5">
    <location>
        <begin position="4869"/>
        <end position="4955"/>
    </location>
</feature>
<feature type="domain" description="SD-repeat containing protein B" evidence="5">
    <location>
        <begin position="5035"/>
        <end position="5128"/>
    </location>
</feature>
<feature type="domain" description="SD-repeat containing protein B" evidence="5">
    <location>
        <begin position="5457"/>
        <end position="5569"/>
    </location>
</feature>
<sequence length="6071" mass="641530">MQHAAVRRRPIIATLVALVALFVATVTALLPISTAYAQGPILNLRLELAPGTPTPFVPSGESFTVRLTYECSSSIGANECNDMVVTSTLPPEFEGVAVRGNNDVTLTEYDEDTQIATWTFRSPLPLGTTGQLDFEVRYVPGTTLEGTEGVISAVISGTGSLPVNSTITPPPATASPQPTLNKSLVAGGAIDDLSLYNVQLCAGTTGALDLTNSTITDTLPLNAVYVSSSPEGVFNPLDRTIVWSGVNVPATGSGCRNFQVVVDYPASDPANTIGVTRTNSLAASTIPYSGTLQTLTDGVDHALAGPIPGLSLNKTVSGIESSTVTTDTIVGIHGPVTTRLRVDNTGNVGLNNIVITDTIPPEYNVFEINTGNAISFAYQLNGVDNWLSDVPTGTNVLTADFPGWNANSYVSRLRFNFATMPLTRTHEAVSFRSIVINPPNGNGTAGGGTPYSVTAGAPHLVTNTANATAFHGVTPLSDQSDSATAEVAVPMARPDPRKTIIRGSPALPGGTVRYEVRLRNGAFAPLAEPIIADLLPSMVISPTNITVTQNISGCGATLPTFTEIEDYEGSGRTMLIWSWAGTGCSIPPDGDARIEFDVTVVEGTVAGSYPNYLALVNTSTVPNLVRDGLCRDRDTITDDDLFVDGNGIDTTRLCFSDPSNLTVRSVASVESAKFVRGQLDTEFHRDPRVGQTVQGGRIEYEMILENTGNINLRDLQIIDILPYSRTIGLDTFQNLGVRDQANVGTAWTVQLAGPVEVDPPVPGLEIRYSSELNPCREDFTAASNPDCMPMVDGDEPGPGIWSLQMPSDPTAVRSLRFNFGTYVLTPTQRLSFIFPAYAPVDAPAAGPGPDGTFGNNDDTNVAWNTFAYTTRRVDDGSLLVAQPPRVGIIVSDTLRAAYGNYVWHDINRDGIQNDGPASGMNGVVVTLYTISGTETISVARQFTRDDSNGDPGFYLFNNLPPGDYFAEFSLPEGFTVTLRLAGGDPLLDSDIFSDTLRTITTTLTAGETDLSWDAGFVIDNANSVSIGNRVWYDTNNDGLDNDGPGSVAGSSTGIPNVTVHLFLDSDGNGFLTGNEQIPLVTTTTDLNGFYIFTQTAALAPLAPGQYIVGIPASQFATGAPLAGYHSSLTTLDGEGRARETLAADPNLPAPGTDEDDNGRTVRFVITDTLHTAFDFGFRFYNGGVLSRPVDVSNNEPTGETHPDATLPDPNPDERSNLTIDFGFYTASLGDLVWIDNGDGGGVLADGIRNGTEPVTQGVVVRLLSSDNTVLMTTTTNASGIYSFTGLAAGDYRVEIDVPDGFVSTRDTADTADPNTNIDDQDNGVGTATGTATSDVVTVIPGNDTPNNTVTTAAGSTYDPTLDFGIVRYYSLGNRVWEDTNNDGIHNAGESGIQNVVVRLLDGSGNPAVHIDGTEVATRTTDANGFYRFDNLFAGDYIVEIIDTNFTGNNALRGYRSSTGSSTLPFPYEPAPDPDTGLDGIAGTADDDTDRDDNGSHHASGSVRSLPVTLGEDDGISEPSDDNDPTENPQTGEAPDNQSNRTVDFGFIPVYSLGNRVWYDADNSGHINGTEAGISNVVVRLLQADGITPAVDVTGTEVPTQTTDANGYYRFDNLLAGDYIVEVVASNFTGSGALVNHFSSTGPEQRADPNTDRDSDDNGLDTPVLGAIQSGLVTLGNGTGNQEPTNDNDPTTNPQDGESRNDRSNRTVDFGFVEPISLGNRVFYDTDNNREDDDGDGTDGSSIGIPGVTVYLYQDVDRINGLTGSEQQWIAQATTGVTGTYIFTAQTHLNGAVLTETRVLLPGRYQIVIPADQFDPGGPLFGYHNSGVTRNNAGNIVELNLPPTLPNNGVDYLDKGSRQTAGIFNGGVATALFSAAARNMPTIEPESPGTAPGNISIRNDNSDLTLDFGFYTLSLGNLVWVDDGAGGGLVANGIRDGGEVGRAGVTVRLRSADNTTTISTTTTDANGIYTFTGLISATYRVAIDVPTGFVSTRDTTVDTPNPNANINNEDNGVGTATGTATSNQFNLTPGVTAISNTVTTATGSTYNPTLDFGIVRYYSLGNRVWNDVNNNGVQEGTEAGINGVSVRLYLADGVTRASRIDGVQVADVTTAGGGYYRFDNLPPGDYIVEIRSTNFTGTNPLRGYLSSTGFNGTTNPYEPAPGPNNNVDEDDNGTTIGNVVRSGIVSLGDGTGTEEPVAESGGGASGAPDNQSNLTVDFGFVPVYSLGNRVWYDIDNSGHINATDGATPGIDNVVVRLLDGAGDPARFIDGTLVPTQTTSAGGYYRFDNLVAGDYRVEIVADNFTTGVLVNHFSSTGPNVSTDANDGIDSNDKGSVTMGDGAIRSATVTLGPGDVEPDNDNDPTPNPAATGESVNRRSNRTIDFGFYRPVAVGNQIWYDTNNNGRIDIGEDGIPGVRVELFYDANNDGTIDGSELTPIAVAFTSSDITGTYLFTQHTNLDGSPLTTTRLLTPGRYQVGIPASEFAPGGPLYGLYSSGTFIEANGTISETAAFDPIADRNDGRDRGTLQSTGFYNGGVLGLPVVLSIGGEPEGELPDVDPHPAYRLDNSSNQTIDFGFYGMSLGNLVWLDDGAGSGVINDGLVNGDEENQGLQGVTVRLRSADGSTVLSTTTTDNEGRYLFTGLVSGTYVVEVDTNSGEIATLGLASSRDPEFANDSTAEDNDDNGVEVLPNSVRSRPVALVPGLMPQNEDGWDLTQTPGMGAPPVRDHPLTPDANSNLHVDFGFAPADWGDLPEDLGYNTTRASDGPRHAIRPGLLIGGSVDADPNGHPNATATGDDANGIPDDEDGVSFPTFYTGLPANVSVVVSNTTGVSATLYGFIDFDRNGDFDGSGERVSIEVPSSPDPFTAILTFNVPHTAVFSDTVGARFRLSTDTSLGPDGYASDGEVEDYMVSLGDVIPTYSLGNRVWRDLDNSGFHDLLVEPGIDDVLVRLTNTAGATVTDVLGNPVLDQLTSDGGYYRFDNLISGTYRVEILAANFATPTDPLYGLYSSTGSQQSATPNDDDDRDDNGIDNANPALNGIRSGDITLGNGVGGENEPTTETDIASPNPPGESPNNRSNLTVDFGFADADWGDLPEGPGYNTTLANDGPRHVIHPDLRIGATVDAEPNGQPNATATGDGADENGVTFPTFYTGQTANVTVTVFNNFTTTATLYGFIDFNGDGQFDGPGETVTRTVAASTNGPLALTFNVPMTATFNSDLGARFRLSTDPNLGPDGYAPNGEVEDYLIQVQPTYSLGNRVWRDDNNDGLRDASEPGLANVVVRLLNATGVPVTDTNGLEITTTTNISGYYRFDNLIAGDYIVEVVSGNFAVGQPLEGLFSSTGLGQEADPNLNGDNNDNGIISTTPAVTGIRSGIISLGDGVGGENEPTTELDIASPNPAGEAPNERSNLTVDFGFVRSDWGDLPEPTYNTTLGNDGPHHLITPGLQIGATIDAELNGQPNATATGDGVDEDGVTFPITMYTGLPANVVVTVTNTTGADAFLYGFIDFNNDGRFDGPGEIVTTTVAAGIGVITTPLTFDVPMTATINTNLGARFRLSTDPNLGPDGYAPNGEVEDYLIQVVPTYSLGNRVWYDRDNSGHLNAADGAEPGIANVRVRLLDTANNPVTDATGAVVSATTDISGYYRFDNLISGTYRVELIEENFATGGPLEGMFSSTGTETNPSGDSNDNGTPVGLVVRSGDVTLGPGASEPINDNDPTTNPLPGEAPNNRSNRTVDFGFFTPLSLGDLIFHDRDNDGEYDATVDSPLPGSLVELFLADGTTPVTDVTGALVISQTTVGDGSYLFVNLPPGDYRVRVTPPAGYVSSTDIGTSADPNNDVNNDDNGIGSGIPGPVLSNLITLTSGEEPDGDDNNSNLTLDFGFYRPLSLGNLIFVDNDNNGSYDATVDQVLPGALVELFLANGDPARDITGTLVLSQTTEGDGLYLFENLPPGDYVVRVTPPAGYISSDDIGTTADPSNNVDNDDNGIGSGSVDGSSQVSSAVVELRSESEPDGPNNDVNLRLDFGFFQAVALGNQVWYDTNNDGLINGTEVGIPNVRVELFYDADRSGTIDGAETTPIAVATTSITGTYLFTQYTNPDGTPLATPRLLNPGSYRVGIPADQFAPNAPLAGLFSSGTFITDGGIRSELVPPNPDTVPTDGDDNGRLQPGGFYAGGVLAEMVTLSIGGEPTGELPNVDSHPEFRPDNNSNQTVDFGFYGMSLGNLVWRDDGRDGGTANDGRVNGSEEGLANVTVRLFAQNGTTLLATTQTDTSGRYLFTGLISGTYIVEVDRTSPALVGFASSRDPVNANNPSAEDNDDNGVFITANTVRSQPITLVPGSLPTGESNQNLTQTTGMGNPAQTDHPNTPDSNSNLRVDFGFVPVDWGDLPAPYNTLDANGGPNHGITPDLRMGATVLPNLDGQPDDDANHPAHTDDDGVILPTLYTGLPANVVVTVTNTTGRDAFLYGFIDFNNDGRFDGPNERVVLPVASGVTDQPFTLIFTVPMTATFGSDLGARFRLSTDTGLGPDGTATDGEVEDYLIQVVPTYSLGNRIWRDDNNDGIRDAGEPGIENVIVRLLTPAGVPVTDTNGLVVTATTNISGYYRFDNLLAGDYIVEVVSDNFTPGQPLEGHFSSTGAGKEVEPNDDDDNNDNGIVSTTPAVNGIRSGTITLGNDGGANEPTGETDIANPNPTGEAPDERSNLTVDFGFARSDWGDLPQDIGYNTTLANNGPHHLITEGLQLGATIDAERNGQPSDDALGDGADEDGVFFPTLYTGLPANVVVTVTNTTGADAFLYGFIDFNRDGRFDGPGETQRLTIPDGAAGDEFTLTFTVPMTATFDSDLGARFRLSSDPNLGPDGYAPDGEVEDYIIRVVPTYSLGNRVWYDRNNSGHIDDDDNPNFGRDGVIMRLLDENGDRVNDATGNQVADQVTSNGGYYRFDNLPAGRYIVEVIADNFTVGAALAGFSTSTGSLHEPDPNTRGDSNDNGIQHASGSVRSAVIDLGPNANEPQGESNRNPDPATDAGESPDNRSNLTVDFGFTGPLSLGNQIFHDRDNDGRYDPEVDTPLAGATVELIYPDGSAVSDVFGNPVQPQTTGVTGTYLFQDLWPGDYVVRVTPPADFRSSDDVDGITELPNNNDDHYDKGIGSSTTGTVQSNPINLNAGNEPDYNGYGNLRLDFGFYLPLSLGDLIFHDRDNNGRYDPEVDTPLAGATVELLDGDGNPARDANGDLVPNQLTDDTGTYRFTNLKPGDYTVRVTPPSDYRSSDDITSSANPNNNENNDDNGIGDSTTGPVTSNAITLTSGDEPQEEGYANLTLDFGFFRPLSLGEFVFEDFANNGVFDAGRDLPIPGATVELFFGDGTTPATDANGNPVPPQTTGDDGNYRFENLRPGDYVVRVTPPAGYESSTDIPGVTDNPNNDINLDNNGLGTGRTASSSPVTLRSEQEPDGTINDANLRLDFGFFRPSTIGDRVWLDLNKDGIQDANETTGVPGVRVTLYAADGTTVLSTTTTDADGYYRFTRLGEGDYVVGFELPPGYERSPSGSTNDQTLDSDADTTTGRTPVISLPPATTDLTWDAGIYFTGSLGDRVWFDRNANGIQDGDEVGVPGVTVRLYAGDGTTLLQTTTTNENGFYHFPDLGPGDYIIEFVPPAGYDLTFRNQGTNPGGDSDADPTTRRTGLISLGPGEQDTTWDAGLYERVRLGNFIWDDINNNGRVDAGERGISNVEVRLYQDSNGDGQPDGPSIATTRTNDQGLYLFDNLVPGTYIVEVVPPAGYVSSTGVNGSRVGPYEPAPNPNNNVDNDDNGTQQGDVIRSGSITIWSREAPGVDVDGDDTNGNTTVDFGLYRHSALGSVVWFDLNGNGRRDPGEPPAVGVHVHLIHGDGTPVRDAAGQPITVRTDEQGQYIFEHLIPGDYRVVFTDIPNGYTFTTPGIDSDADPLDGQSGIVPLVPGERNLNIWAGLINPTAITLIEFNATVQGEDIRVRWSTASEHDTWAFHVWRSADGTRANAERITPQRILSRGGPQMGASYSWLDTSATPGVRYSYWLEEIEINGQNNEYGPATATSGLSSGEFRVLLPLVLR</sequence>
<feature type="region of interest" description="Disordered" evidence="4">
    <location>
        <begin position="3669"/>
        <end position="3688"/>
    </location>
</feature>
<feature type="region of interest" description="Disordered" evidence="4">
    <location>
        <begin position="5774"/>
        <end position="5800"/>
    </location>
</feature>
<feature type="compositionally biased region" description="Polar residues" evidence="4">
    <location>
        <begin position="3006"/>
        <end position="3017"/>
    </location>
</feature>
<organism evidence="7 8">
    <name type="scientific">Candidatus Viridilinea halotolerans</name>
    <dbReference type="NCBI Taxonomy" id="2491704"/>
    <lineage>
        <taxon>Bacteria</taxon>
        <taxon>Bacillati</taxon>
        <taxon>Chloroflexota</taxon>
        <taxon>Chloroflexia</taxon>
        <taxon>Chloroflexales</taxon>
        <taxon>Chloroflexineae</taxon>
        <taxon>Oscillochloridaceae</taxon>
        <taxon>Candidatus Viridilinea</taxon>
    </lineage>
</organism>
<feature type="region of interest" description="Disordered" evidence="4">
    <location>
        <begin position="1190"/>
        <end position="1213"/>
    </location>
</feature>
<feature type="compositionally biased region" description="Polar residues" evidence="4">
    <location>
        <begin position="1679"/>
        <end position="1695"/>
    </location>
</feature>
<evidence type="ECO:0000313" key="7">
    <source>
        <dbReference type="EMBL" id="RRR71813.1"/>
    </source>
</evidence>
<dbReference type="PROSITE" id="PS00018">
    <property type="entry name" value="EF_HAND_1"/>
    <property type="match status" value="1"/>
</dbReference>
<feature type="compositionally biased region" description="Basic and acidic residues" evidence="4">
    <location>
        <begin position="1696"/>
        <end position="1705"/>
    </location>
</feature>
<evidence type="ECO:0000256" key="4">
    <source>
        <dbReference type="SAM" id="MobiDB-lite"/>
    </source>
</evidence>
<feature type="domain" description="SD-repeat containing protein B" evidence="5">
    <location>
        <begin position="3881"/>
        <end position="3975"/>
    </location>
</feature>
<comment type="subcellular location">
    <subcellularLocation>
        <location evidence="1">Secreted</location>
    </subcellularLocation>
</comment>
<feature type="domain" description="SD-repeat containing protein B" evidence="5">
    <location>
        <begin position="1551"/>
        <end position="1626"/>
    </location>
</feature>
<feature type="domain" description="SD-repeat containing protein B" evidence="5">
    <location>
        <begin position="3739"/>
        <end position="3836"/>
    </location>
</feature>
<dbReference type="PANTHER" id="PTHR23303">
    <property type="entry name" value="CARBOXYPEPTIDASE REGULATORY REGION-CONTAINING"/>
    <property type="match status" value="1"/>
</dbReference>
<feature type="domain" description="SD-repeat containing protein B" evidence="5">
    <location>
        <begin position="3581"/>
        <end position="3682"/>
    </location>
</feature>
<evidence type="ECO:0000256" key="2">
    <source>
        <dbReference type="ARBA" id="ARBA00022525"/>
    </source>
</evidence>
<feature type="compositionally biased region" description="Polar residues" evidence="4">
    <location>
        <begin position="5531"/>
        <end position="5550"/>
    </location>
</feature>
<feature type="compositionally biased region" description="Polar residues" evidence="4">
    <location>
        <begin position="4975"/>
        <end position="4986"/>
    </location>
</feature>
<dbReference type="InterPro" id="IPR013783">
    <property type="entry name" value="Ig-like_fold"/>
</dbReference>
<feature type="region of interest" description="Disordered" evidence="4">
    <location>
        <begin position="4326"/>
        <end position="4362"/>
    </location>
</feature>
<feature type="compositionally biased region" description="Low complexity" evidence="4">
    <location>
        <begin position="1474"/>
        <end position="1483"/>
    </location>
</feature>
<dbReference type="Gene3D" id="2.60.40.10">
    <property type="entry name" value="Immunoglobulins"/>
    <property type="match status" value="28"/>
</dbReference>
<dbReference type="InterPro" id="IPR051417">
    <property type="entry name" value="SDr/BOS_complex"/>
</dbReference>
<feature type="domain" description="SD-repeat containing protein B" evidence="5">
    <location>
        <begin position="1370"/>
        <end position="1442"/>
    </location>
</feature>
<feature type="domain" description="GEVED" evidence="6">
    <location>
        <begin position="3169"/>
        <end position="3245"/>
    </location>
</feature>
<feature type="compositionally biased region" description="Polar residues" evidence="4">
    <location>
        <begin position="4645"/>
        <end position="4663"/>
    </location>
</feature>
<feature type="domain" description="SD-repeat containing protein B" evidence="5">
    <location>
        <begin position="5839"/>
        <end position="5951"/>
    </location>
</feature>
<feature type="domain" description="SD-repeat containing protein B" evidence="5">
    <location>
        <begin position="5690"/>
        <end position="5773"/>
    </location>
</feature>
<feature type="region of interest" description="Disordered" evidence="4">
    <location>
        <begin position="5208"/>
        <end position="5299"/>
    </location>
</feature>
<feature type="domain" description="SD-repeat containing protein B" evidence="5">
    <location>
        <begin position="4213"/>
        <end position="4303"/>
    </location>
</feature>
<feature type="domain" description="SD-repeat containing protein B" evidence="5">
    <location>
        <begin position="898"/>
        <end position="1016"/>
    </location>
</feature>
<keyword evidence="3" id="KW-0732">Signal</keyword>
<feature type="domain" description="SD-repeat containing protein B" evidence="5">
    <location>
        <begin position="1913"/>
        <end position="2024"/>
    </location>
</feature>
<feature type="compositionally biased region" description="Low complexity" evidence="4">
    <location>
        <begin position="3984"/>
        <end position="3996"/>
    </location>
</feature>
<feature type="domain" description="SD-repeat containing protein B" evidence="5">
    <location>
        <begin position="5176"/>
        <end position="5285"/>
    </location>
</feature>
<feature type="compositionally biased region" description="Polar residues" evidence="4">
    <location>
        <begin position="5277"/>
        <end position="5295"/>
    </location>
</feature>
<feature type="compositionally biased region" description="Basic and acidic residues" evidence="4">
    <location>
        <begin position="4964"/>
        <end position="4974"/>
    </location>
</feature>
<feature type="compositionally biased region" description="Polar residues" evidence="4">
    <location>
        <begin position="1525"/>
        <end position="1541"/>
    </location>
</feature>
<name>A0A426TZM5_9CHLR</name>